<dbReference type="Gene3D" id="3.30.530.20">
    <property type="match status" value="1"/>
</dbReference>
<dbReference type="SUPFAM" id="SSF55961">
    <property type="entry name" value="Bet v1-like"/>
    <property type="match status" value="1"/>
</dbReference>
<dbReference type="InterPro" id="IPR023393">
    <property type="entry name" value="START-like_dom_sf"/>
</dbReference>
<comment type="caution">
    <text evidence="3">The sequence shown here is derived from an EMBL/GenBank/DDBJ whole genome shotgun (WGS) entry which is preliminary data.</text>
</comment>
<dbReference type="SMART" id="SM01037">
    <property type="entry name" value="Bet_v_1"/>
    <property type="match status" value="1"/>
</dbReference>
<evidence type="ECO:0000313" key="3">
    <source>
        <dbReference type="EMBL" id="KAI5394442.1"/>
    </source>
</evidence>
<evidence type="ECO:0000256" key="1">
    <source>
        <dbReference type="ARBA" id="ARBA00038242"/>
    </source>
</evidence>
<dbReference type="InterPro" id="IPR000916">
    <property type="entry name" value="Bet_v_I/MLP"/>
</dbReference>
<dbReference type="InterPro" id="IPR052006">
    <property type="entry name" value="MLP-like"/>
</dbReference>
<protein>
    <recommendedName>
        <fullName evidence="2">Bet v I/Major latex protein domain-containing protein</fullName>
    </recommendedName>
</protein>
<proteinExistence type="inferred from homology"/>
<keyword evidence="4" id="KW-1185">Reference proteome</keyword>
<dbReference type="Gramene" id="Psat06G0120800-T1">
    <property type="protein sequence ID" value="KAI5394442.1"/>
    <property type="gene ID" value="KIW84_061208"/>
</dbReference>
<organism evidence="3 4">
    <name type="scientific">Pisum sativum</name>
    <name type="common">Garden pea</name>
    <name type="synonym">Lathyrus oleraceus</name>
    <dbReference type="NCBI Taxonomy" id="3888"/>
    <lineage>
        <taxon>Eukaryota</taxon>
        <taxon>Viridiplantae</taxon>
        <taxon>Streptophyta</taxon>
        <taxon>Embryophyta</taxon>
        <taxon>Tracheophyta</taxon>
        <taxon>Spermatophyta</taxon>
        <taxon>Magnoliopsida</taxon>
        <taxon>eudicotyledons</taxon>
        <taxon>Gunneridae</taxon>
        <taxon>Pentapetalae</taxon>
        <taxon>rosids</taxon>
        <taxon>fabids</taxon>
        <taxon>Fabales</taxon>
        <taxon>Fabaceae</taxon>
        <taxon>Papilionoideae</taxon>
        <taxon>50 kb inversion clade</taxon>
        <taxon>NPAAA clade</taxon>
        <taxon>Hologalegina</taxon>
        <taxon>IRL clade</taxon>
        <taxon>Fabeae</taxon>
        <taxon>Lathyrus</taxon>
    </lineage>
</organism>
<dbReference type="GO" id="GO:0004864">
    <property type="term" value="F:protein phosphatase inhibitor activity"/>
    <property type="evidence" value="ECO:0007669"/>
    <property type="project" value="InterPro"/>
</dbReference>
<dbReference type="AlphaFoldDB" id="A0A9D4W3K4"/>
<dbReference type="GO" id="GO:0010427">
    <property type="term" value="F:abscisic acid binding"/>
    <property type="evidence" value="ECO:0007669"/>
    <property type="project" value="InterPro"/>
</dbReference>
<dbReference type="EMBL" id="JAMSHJ010000006">
    <property type="protein sequence ID" value="KAI5394442.1"/>
    <property type="molecule type" value="Genomic_DNA"/>
</dbReference>
<dbReference type="PRINTS" id="PR00634">
    <property type="entry name" value="BETALLERGEN"/>
</dbReference>
<comment type="similarity">
    <text evidence="1">Belongs to the MLP family.</text>
</comment>
<dbReference type="CDD" id="cd07816">
    <property type="entry name" value="Bet_v1-like"/>
    <property type="match status" value="1"/>
</dbReference>
<dbReference type="PANTHER" id="PTHR31338:SF16">
    <property type="entry name" value="POLYKETIDE CYCLASE_DEHYDRASE AND LIPID TRANSPORT SUPERFAMILY PROTEIN"/>
    <property type="match status" value="1"/>
</dbReference>
<sequence length="165" mass="18791">MPHVKDRLRKLDNWTIGKVESETDIEATAAKFYNVFRKQLEHLPNISPDIHGNSVHEGDWENIGSVKHWEFTIEGKKVSAKEKIEAVDDENKTLTYSIFDGEVGEDYKSFKGTIQVIDKEHGGGIVKWTFEYEKIKEDITGASPESYLALAEKVTKDIDAHLVKE</sequence>
<name>A0A9D4W3K4_PEA</name>
<dbReference type="InterPro" id="IPR024949">
    <property type="entry name" value="Bet_v_I_allergen"/>
</dbReference>
<gene>
    <name evidence="3" type="ORF">KIW84_061208</name>
</gene>
<dbReference type="GO" id="GO:0009738">
    <property type="term" value="P:abscisic acid-activated signaling pathway"/>
    <property type="evidence" value="ECO:0007669"/>
    <property type="project" value="InterPro"/>
</dbReference>
<dbReference type="GO" id="GO:0006952">
    <property type="term" value="P:defense response"/>
    <property type="evidence" value="ECO:0007669"/>
    <property type="project" value="InterPro"/>
</dbReference>
<accession>A0A9D4W3K4</accession>
<evidence type="ECO:0000313" key="4">
    <source>
        <dbReference type="Proteomes" id="UP001058974"/>
    </source>
</evidence>
<dbReference type="PANTHER" id="PTHR31338">
    <property type="entry name" value="POLYKETIDE CYCLASE/DEHYDRASE AND LIPID TRANSPORT SUPERFAMILY PROTEIN"/>
    <property type="match status" value="1"/>
</dbReference>
<feature type="domain" description="Bet v I/Major latex protein" evidence="2">
    <location>
        <begin position="14"/>
        <end position="165"/>
    </location>
</feature>
<dbReference type="GO" id="GO:0038023">
    <property type="term" value="F:signaling receptor activity"/>
    <property type="evidence" value="ECO:0007669"/>
    <property type="project" value="InterPro"/>
</dbReference>
<dbReference type="Pfam" id="PF00407">
    <property type="entry name" value="Bet_v_1"/>
    <property type="match status" value="1"/>
</dbReference>
<dbReference type="Proteomes" id="UP001058974">
    <property type="component" value="Chromosome 6"/>
</dbReference>
<evidence type="ECO:0000259" key="2">
    <source>
        <dbReference type="SMART" id="SM01037"/>
    </source>
</evidence>
<reference evidence="3 4" key="1">
    <citation type="journal article" date="2022" name="Nat. Genet.">
        <title>Improved pea reference genome and pan-genome highlight genomic features and evolutionary characteristics.</title>
        <authorList>
            <person name="Yang T."/>
            <person name="Liu R."/>
            <person name="Luo Y."/>
            <person name="Hu S."/>
            <person name="Wang D."/>
            <person name="Wang C."/>
            <person name="Pandey M.K."/>
            <person name="Ge S."/>
            <person name="Xu Q."/>
            <person name="Li N."/>
            <person name="Li G."/>
            <person name="Huang Y."/>
            <person name="Saxena R.K."/>
            <person name="Ji Y."/>
            <person name="Li M."/>
            <person name="Yan X."/>
            <person name="He Y."/>
            <person name="Liu Y."/>
            <person name="Wang X."/>
            <person name="Xiang C."/>
            <person name="Varshney R.K."/>
            <person name="Ding H."/>
            <person name="Gao S."/>
            <person name="Zong X."/>
        </authorList>
    </citation>
    <scope>NUCLEOTIDE SEQUENCE [LARGE SCALE GENOMIC DNA]</scope>
    <source>
        <strain evidence="3 4">cv. Zhongwan 6</strain>
    </source>
</reference>